<evidence type="ECO:0000259" key="13">
    <source>
        <dbReference type="Pfam" id="PF10099"/>
    </source>
</evidence>
<dbReference type="EMBL" id="JACHIU010000001">
    <property type="protein sequence ID" value="MBB6474039.1"/>
    <property type="molecule type" value="Genomic_DNA"/>
</dbReference>
<keyword evidence="3" id="KW-1003">Cell membrane</keyword>
<keyword evidence="5 12" id="KW-1133">Transmembrane helix</keyword>
<dbReference type="RefSeq" id="WP_184982213.1">
    <property type="nucleotide sequence ID" value="NZ_JACHIU010000001.1"/>
</dbReference>
<evidence type="ECO:0000313" key="14">
    <source>
        <dbReference type="EMBL" id="MBB6474039.1"/>
    </source>
</evidence>
<dbReference type="PANTHER" id="PTHR37461:SF1">
    <property type="entry name" value="ANTI-SIGMA-K FACTOR RSKA"/>
    <property type="match status" value="1"/>
</dbReference>
<evidence type="ECO:0000256" key="11">
    <source>
        <dbReference type="SAM" id="MobiDB-lite"/>
    </source>
</evidence>
<keyword evidence="4 12" id="KW-0812">Transmembrane</keyword>
<dbReference type="Gene3D" id="1.10.10.1320">
    <property type="entry name" value="Anti-sigma factor, zinc-finger domain"/>
    <property type="match status" value="1"/>
</dbReference>
<evidence type="ECO:0000313" key="15">
    <source>
        <dbReference type="Proteomes" id="UP000555564"/>
    </source>
</evidence>
<evidence type="ECO:0000256" key="3">
    <source>
        <dbReference type="ARBA" id="ARBA00022475"/>
    </source>
</evidence>
<evidence type="ECO:0000256" key="8">
    <source>
        <dbReference type="ARBA" id="ARBA00023163"/>
    </source>
</evidence>
<evidence type="ECO:0000256" key="12">
    <source>
        <dbReference type="SAM" id="Phobius"/>
    </source>
</evidence>
<keyword evidence="15" id="KW-1185">Reference proteome</keyword>
<reference evidence="14 15" key="1">
    <citation type="submission" date="2020-08" db="EMBL/GenBank/DDBJ databases">
        <title>Sequencing the genomes of 1000 actinobacteria strains.</title>
        <authorList>
            <person name="Klenk H.-P."/>
        </authorList>
    </citation>
    <scope>NUCLEOTIDE SEQUENCE [LARGE SCALE GENOMIC DNA]</scope>
    <source>
        <strain evidence="14 15">DSM 44936</strain>
    </source>
</reference>
<evidence type="ECO:0000256" key="6">
    <source>
        <dbReference type="ARBA" id="ARBA00023015"/>
    </source>
</evidence>
<evidence type="ECO:0000256" key="2">
    <source>
        <dbReference type="ARBA" id="ARBA00004236"/>
    </source>
</evidence>
<protein>
    <recommendedName>
        <fullName evidence="10">Regulator of SigK</fullName>
    </recommendedName>
    <alternativeName>
        <fullName evidence="9">Sigma-K anti-sigma factor RskA</fullName>
    </alternativeName>
</protein>
<dbReference type="GO" id="GO:0006417">
    <property type="term" value="P:regulation of translation"/>
    <property type="evidence" value="ECO:0007669"/>
    <property type="project" value="TreeGrafter"/>
</dbReference>
<feature type="region of interest" description="Disordered" evidence="11">
    <location>
        <begin position="225"/>
        <end position="247"/>
    </location>
</feature>
<comment type="caution">
    <text evidence="14">The sequence shown here is derived from an EMBL/GenBank/DDBJ whole genome shotgun (WGS) entry which is preliminary data.</text>
</comment>
<gene>
    <name evidence="14" type="ORF">BJ992_003470</name>
</gene>
<dbReference type="AlphaFoldDB" id="A0A7X0IGA0"/>
<accession>A0A7X0IGA0</accession>
<dbReference type="InterPro" id="IPR041916">
    <property type="entry name" value="Anti_sigma_zinc_sf"/>
</dbReference>
<evidence type="ECO:0000256" key="7">
    <source>
        <dbReference type="ARBA" id="ARBA00023136"/>
    </source>
</evidence>
<dbReference type="InterPro" id="IPR018764">
    <property type="entry name" value="RskA_C"/>
</dbReference>
<dbReference type="Pfam" id="PF10099">
    <property type="entry name" value="RskA_C"/>
    <property type="match status" value="1"/>
</dbReference>
<evidence type="ECO:0000256" key="1">
    <source>
        <dbReference type="ARBA" id="ARBA00004167"/>
    </source>
</evidence>
<sequence length="247" mass="25287">MSHDAHTLAGAYAMYAIDDPADVARFEEHLSRCAECAEEARGLRETTARLGAAVARPPAPALRDRVMAEIGQVRQLPPAVTPVRRHAKTAERPAWWPRLATGLAAACLAVAVGAGVIAVRVQDMLDRERAGGRAVAAVLAAPDARTVSRGTPGGAATVVVSRGENTMVFFSSGLSPLPDGKTYQLWRIGPGGALPSGLTEPDGDGRTPPVVLGAVGDATTVGVTVEPDGGSATPSGDPVVAVPLPKA</sequence>
<dbReference type="PANTHER" id="PTHR37461">
    <property type="entry name" value="ANTI-SIGMA-K FACTOR RSKA"/>
    <property type="match status" value="1"/>
</dbReference>
<organism evidence="14 15">
    <name type="scientific">Sphaerisporangium rubeum</name>
    <dbReference type="NCBI Taxonomy" id="321317"/>
    <lineage>
        <taxon>Bacteria</taxon>
        <taxon>Bacillati</taxon>
        <taxon>Actinomycetota</taxon>
        <taxon>Actinomycetes</taxon>
        <taxon>Streptosporangiales</taxon>
        <taxon>Streptosporangiaceae</taxon>
        <taxon>Sphaerisporangium</taxon>
    </lineage>
</organism>
<evidence type="ECO:0000256" key="4">
    <source>
        <dbReference type="ARBA" id="ARBA00022692"/>
    </source>
</evidence>
<dbReference type="Proteomes" id="UP000555564">
    <property type="component" value="Unassembled WGS sequence"/>
</dbReference>
<dbReference type="GO" id="GO:0005886">
    <property type="term" value="C:plasma membrane"/>
    <property type="evidence" value="ECO:0007669"/>
    <property type="project" value="UniProtKB-SubCell"/>
</dbReference>
<evidence type="ECO:0000256" key="5">
    <source>
        <dbReference type="ARBA" id="ARBA00022989"/>
    </source>
</evidence>
<keyword evidence="6" id="KW-0805">Transcription regulation</keyword>
<evidence type="ECO:0000256" key="10">
    <source>
        <dbReference type="ARBA" id="ARBA00030803"/>
    </source>
</evidence>
<proteinExistence type="predicted"/>
<evidence type="ECO:0000256" key="9">
    <source>
        <dbReference type="ARBA" id="ARBA00029829"/>
    </source>
</evidence>
<comment type="subcellular location">
    <subcellularLocation>
        <location evidence="2">Cell membrane</location>
    </subcellularLocation>
    <subcellularLocation>
        <location evidence="1">Membrane</location>
        <topology evidence="1">Single-pass membrane protein</topology>
    </subcellularLocation>
</comment>
<dbReference type="InterPro" id="IPR051474">
    <property type="entry name" value="Anti-sigma-K/W_factor"/>
</dbReference>
<name>A0A7X0IGA0_9ACTN</name>
<dbReference type="GO" id="GO:0016989">
    <property type="term" value="F:sigma factor antagonist activity"/>
    <property type="evidence" value="ECO:0007669"/>
    <property type="project" value="TreeGrafter"/>
</dbReference>
<feature type="domain" description="Anti-sigma K factor RskA C-terminal" evidence="13">
    <location>
        <begin position="101"/>
        <end position="236"/>
    </location>
</feature>
<keyword evidence="8" id="KW-0804">Transcription</keyword>
<keyword evidence="7 12" id="KW-0472">Membrane</keyword>
<feature type="transmembrane region" description="Helical" evidence="12">
    <location>
        <begin position="99"/>
        <end position="119"/>
    </location>
</feature>